<accession>A0A380FEX1</accession>
<sequence>MIGKVNLLTQMKRKLIDNWVDKTTNKMYDFSPWKNKSFWGIINNTLETNETIFAAITKLSNSIASMPIKII</sequence>
<dbReference type="Proteomes" id="UP000255277">
    <property type="component" value="Unassembled WGS sequence"/>
</dbReference>
<reference evidence="1 2" key="1">
    <citation type="submission" date="2018-06" db="EMBL/GenBank/DDBJ databases">
        <authorList>
            <consortium name="Pathogen Informatics"/>
            <person name="Doyle S."/>
        </authorList>
    </citation>
    <scope>NUCLEOTIDE SEQUENCE [LARGE SCALE GENOMIC DNA]</scope>
    <source>
        <strain evidence="1 2">NCTC12195</strain>
    </source>
</reference>
<organism evidence="1 2">
    <name type="scientific">Staphylococcus gallinarum</name>
    <dbReference type="NCBI Taxonomy" id="1293"/>
    <lineage>
        <taxon>Bacteria</taxon>
        <taxon>Bacillati</taxon>
        <taxon>Bacillota</taxon>
        <taxon>Bacilli</taxon>
        <taxon>Bacillales</taxon>
        <taxon>Staphylococcaceae</taxon>
        <taxon>Staphylococcus</taxon>
    </lineage>
</organism>
<dbReference type="EMBL" id="UHDK01000001">
    <property type="protein sequence ID" value="SUM32119.1"/>
    <property type="molecule type" value="Genomic_DNA"/>
</dbReference>
<gene>
    <name evidence="1" type="ORF">NCTC12195_01559</name>
</gene>
<evidence type="ECO:0000313" key="2">
    <source>
        <dbReference type="Proteomes" id="UP000255277"/>
    </source>
</evidence>
<protein>
    <submittedName>
        <fullName evidence="1">Portal protein</fullName>
    </submittedName>
</protein>
<dbReference type="AlphaFoldDB" id="A0A380FEX1"/>
<proteinExistence type="predicted"/>
<name>A0A380FEX1_STAGA</name>
<evidence type="ECO:0000313" key="1">
    <source>
        <dbReference type="EMBL" id="SUM32119.1"/>
    </source>
</evidence>